<comment type="subcellular location">
    <subcellularLocation>
        <location evidence="2">Membrane</location>
        <topology evidence="2">Multi-pass membrane protein</topology>
    </subcellularLocation>
</comment>
<evidence type="ECO:0000256" key="8">
    <source>
        <dbReference type="ARBA" id="ARBA00023136"/>
    </source>
</evidence>
<dbReference type="FunCoup" id="A7TD71">
    <property type="interactions" value="742"/>
</dbReference>
<keyword evidence="6" id="KW-0378">Hydrolase</keyword>
<evidence type="ECO:0000256" key="6">
    <source>
        <dbReference type="ARBA" id="ARBA00022801"/>
    </source>
</evidence>
<evidence type="ECO:0000256" key="4">
    <source>
        <dbReference type="ARBA" id="ARBA00013039"/>
    </source>
</evidence>
<dbReference type="STRING" id="45351.A7TD71"/>
<dbReference type="EC" id="3.4.21.105" evidence="4"/>
<accession>A7TD71</accession>
<evidence type="ECO:0000313" key="11">
    <source>
        <dbReference type="EMBL" id="EDO25982.1"/>
    </source>
</evidence>
<keyword evidence="12" id="KW-1185">Reference proteome</keyword>
<gene>
    <name evidence="11" type="ORF">NEMVEDRAFT_v1g225524</name>
</gene>
<evidence type="ECO:0000256" key="5">
    <source>
        <dbReference type="ARBA" id="ARBA00022692"/>
    </source>
</evidence>
<dbReference type="EMBL" id="DS477347">
    <property type="protein sequence ID" value="EDO25982.1"/>
    <property type="molecule type" value="Genomic_DNA"/>
</dbReference>
<evidence type="ECO:0000256" key="9">
    <source>
        <dbReference type="SAM" id="Phobius"/>
    </source>
</evidence>
<proteinExistence type="inferred from homology"/>
<organism evidence="11 12">
    <name type="scientific">Nematostella vectensis</name>
    <name type="common">Starlet sea anemone</name>
    <dbReference type="NCBI Taxonomy" id="45351"/>
    <lineage>
        <taxon>Eukaryota</taxon>
        <taxon>Metazoa</taxon>
        <taxon>Cnidaria</taxon>
        <taxon>Anthozoa</taxon>
        <taxon>Hexacorallia</taxon>
        <taxon>Actiniaria</taxon>
        <taxon>Edwardsiidae</taxon>
        <taxon>Nematostella</taxon>
    </lineage>
</organism>
<dbReference type="PANTHER" id="PTHR43731">
    <property type="entry name" value="RHOMBOID PROTEASE"/>
    <property type="match status" value="1"/>
</dbReference>
<dbReference type="InParanoid" id="A7TD71"/>
<evidence type="ECO:0000256" key="3">
    <source>
        <dbReference type="ARBA" id="ARBA00009045"/>
    </source>
</evidence>
<comment type="similarity">
    <text evidence="3">Belongs to the peptidase S54 family.</text>
</comment>
<dbReference type="Pfam" id="PF01694">
    <property type="entry name" value="Rhomboid"/>
    <property type="match status" value="1"/>
</dbReference>
<comment type="catalytic activity">
    <reaction evidence="1">
        <text>Cleaves type-1 transmembrane domains using a catalytic dyad composed of serine and histidine that are contributed by different transmembrane domains.</text>
        <dbReference type="EC" id="3.4.21.105"/>
    </reaction>
</comment>
<dbReference type="InterPro" id="IPR035952">
    <property type="entry name" value="Rhomboid-like_sf"/>
</dbReference>
<evidence type="ECO:0000313" key="12">
    <source>
        <dbReference type="Proteomes" id="UP000001593"/>
    </source>
</evidence>
<feature type="non-terminal residue" evidence="11">
    <location>
        <position position="115"/>
    </location>
</feature>
<dbReference type="Gene3D" id="1.20.1540.10">
    <property type="entry name" value="Rhomboid-like"/>
    <property type="match status" value="1"/>
</dbReference>
<name>A7TD71_NEMVE</name>
<evidence type="ECO:0000259" key="10">
    <source>
        <dbReference type="Pfam" id="PF01694"/>
    </source>
</evidence>
<dbReference type="PANTHER" id="PTHR43731:SF14">
    <property type="entry name" value="PRESENILIN-ASSOCIATED RHOMBOID-LIKE PROTEIN, MITOCHONDRIAL"/>
    <property type="match status" value="1"/>
</dbReference>
<dbReference type="Proteomes" id="UP000001593">
    <property type="component" value="Unassembled WGS sequence"/>
</dbReference>
<keyword evidence="7 9" id="KW-1133">Transmembrane helix</keyword>
<dbReference type="GO" id="GO:0006465">
    <property type="term" value="P:signal peptide processing"/>
    <property type="evidence" value="ECO:0000318"/>
    <property type="project" value="GO_Central"/>
</dbReference>
<evidence type="ECO:0000256" key="2">
    <source>
        <dbReference type="ARBA" id="ARBA00004141"/>
    </source>
</evidence>
<dbReference type="GO" id="GO:0004252">
    <property type="term" value="F:serine-type endopeptidase activity"/>
    <property type="evidence" value="ECO:0000318"/>
    <property type="project" value="GO_Central"/>
</dbReference>
<reference evidence="11 12" key="1">
    <citation type="journal article" date="2007" name="Science">
        <title>Sea anemone genome reveals ancestral eumetazoan gene repertoire and genomic organization.</title>
        <authorList>
            <person name="Putnam N.H."/>
            <person name="Srivastava M."/>
            <person name="Hellsten U."/>
            <person name="Dirks B."/>
            <person name="Chapman J."/>
            <person name="Salamov A."/>
            <person name="Terry A."/>
            <person name="Shapiro H."/>
            <person name="Lindquist E."/>
            <person name="Kapitonov V.V."/>
            <person name="Jurka J."/>
            <person name="Genikhovich G."/>
            <person name="Grigoriev I.V."/>
            <person name="Lucas S.M."/>
            <person name="Steele R.E."/>
            <person name="Finnerty J.R."/>
            <person name="Technau U."/>
            <person name="Martindale M.Q."/>
            <person name="Rokhsar D.S."/>
        </authorList>
    </citation>
    <scope>NUCLEOTIDE SEQUENCE [LARGE SCALE GENOMIC DNA]</scope>
    <source>
        <strain evidence="12">CH2 X CH6</strain>
    </source>
</reference>
<evidence type="ECO:0000256" key="7">
    <source>
        <dbReference type="ARBA" id="ARBA00022989"/>
    </source>
</evidence>
<dbReference type="SUPFAM" id="SSF144091">
    <property type="entry name" value="Rhomboid-like"/>
    <property type="match status" value="1"/>
</dbReference>
<dbReference type="InterPro" id="IPR050925">
    <property type="entry name" value="Rhomboid_protease_S54"/>
</dbReference>
<dbReference type="AlphaFoldDB" id="A7TD71"/>
<dbReference type="PhylomeDB" id="A7TD71"/>
<protein>
    <recommendedName>
        <fullName evidence="4">rhomboid protease</fullName>
        <ecNumber evidence="4">3.4.21.105</ecNumber>
    </recommendedName>
</protein>
<keyword evidence="8 9" id="KW-0472">Membrane</keyword>
<sequence length="115" mass="12928">MQASMWRWFISHPIIASPVTILTSCFSHMDFWHLAINMYVLWSFAPTIQALLGREQFIAFYLSGETELSLIFLPWFSFSAGKALMGVVALDVAGLVFRWSLFDHAAHLGGVIFGA</sequence>
<keyword evidence="5 9" id="KW-0812">Transmembrane</keyword>
<dbReference type="PROSITE" id="PS51257">
    <property type="entry name" value="PROKAR_LIPOPROTEIN"/>
    <property type="match status" value="1"/>
</dbReference>
<dbReference type="HOGENOM" id="CLU_2127330_0_0_1"/>
<feature type="transmembrane region" description="Helical" evidence="9">
    <location>
        <begin position="72"/>
        <end position="97"/>
    </location>
</feature>
<feature type="domain" description="Peptidase S54 rhomboid" evidence="10">
    <location>
        <begin position="20"/>
        <end position="65"/>
    </location>
</feature>
<dbReference type="eggNOG" id="KOG2980">
    <property type="taxonomic scope" value="Eukaryota"/>
</dbReference>
<evidence type="ECO:0000256" key="1">
    <source>
        <dbReference type="ARBA" id="ARBA00000156"/>
    </source>
</evidence>
<dbReference type="InterPro" id="IPR022764">
    <property type="entry name" value="Peptidase_S54_rhomboid_dom"/>
</dbReference>
<feature type="transmembrane region" description="Helical" evidence="9">
    <location>
        <begin position="34"/>
        <end position="52"/>
    </location>
</feature>
<dbReference type="GO" id="GO:0016020">
    <property type="term" value="C:membrane"/>
    <property type="evidence" value="ECO:0007669"/>
    <property type="project" value="UniProtKB-SubCell"/>
</dbReference>